<dbReference type="Proteomes" id="UP000242715">
    <property type="component" value="Unassembled WGS sequence"/>
</dbReference>
<dbReference type="AlphaFoldDB" id="A0A2Z6MQ45"/>
<dbReference type="InterPro" id="IPR013103">
    <property type="entry name" value="RVT_2"/>
</dbReference>
<reference evidence="8" key="1">
    <citation type="journal article" date="2017" name="Front. Plant Sci.">
        <title>Climate Clever Clovers: New Paradigm to Reduce the Environmental Footprint of Ruminants by Breeding Low Methanogenic Forages Utilizing Haplotype Variation.</title>
        <authorList>
            <person name="Kaur P."/>
            <person name="Appels R."/>
            <person name="Bayer P.E."/>
            <person name="Keeble-Gagnere G."/>
            <person name="Wang J."/>
            <person name="Hirakawa H."/>
            <person name="Shirasawa K."/>
            <person name="Vercoe P."/>
            <person name="Stefanova K."/>
            <person name="Durmic Z."/>
            <person name="Nichols P."/>
            <person name="Revell C."/>
            <person name="Isobe S.N."/>
            <person name="Edwards D."/>
            <person name="Erskine W."/>
        </authorList>
    </citation>
    <scope>NUCLEOTIDE SEQUENCE [LARGE SCALE GENOMIC DNA]</scope>
    <source>
        <strain evidence="8">cv. Daliak</strain>
    </source>
</reference>
<evidence type="ECO:0008006" key="9">
    <source>
        <dbReference type="Google" id="ProtNLM"/>
    </source>
</evidence>
<evidence type="ECO:0000259" key="4">
    <source>
        <dbReference type="Pfam" id="PF13976"/>
    </source>
</evidence>
<feature type="domain" description="Reverse transcriptase Ty1/copia-type" evidence="3">
    <location>
        <begin position="695"/>
        <end position="833"/>
    </location>
</feature>
<dbReference type="Pfam" id="PF03732">
    <property type="entry name" value="Retrotrans_gag"/>
    <property type="match status" value="1"/>
</dbReference>
<dbReference type="Pfam" id="PF25597">
    <property type="entry name" value="SH3_retrovirus"/>
    <property type="match status" value="1"/>
</dbReference>
<dbReference type="GO" id="GO:0003676">
    <property type="term" value="F:nucleic acid binding"/>
    <property type="evidence" value="ECO:0007669"/>
    <property type="project" value="InterPro"/>
</dbReference>
<dbReference type="InterPro" id="IPR029472">
    <property type="entry name" value="Copia-like_N"/>
</dbReference>
<feature type="domain" description="Retroviral polymerase SH3-like" evidence="6">
    <location>
        <begin position="486"/>
        <end position="541"/>
    </location>
</feature>
<dbReference type="OrthoDB" id="414945at2759"/>
<dbReference type="InterPro" id="IPR057670">
    <property type="entry name" value="SH3_retrovirus"/>
</dbReference>
<evidence type="ECO:0000313" key="7">
    <source>
        <dbReference type="EMBL" id="GAU31823.1"/>
    </source>
</evidence>
<evidence type="ECO:0000259" key="5">
    <source>
        <dbReference type="Pfam" id="PF14244"/>
    </source>
</evidence>
<dbReference type="Pfam" id="PF07727">
    <property type="entry name" value="RVT_2"/>
    <property type="match status" value="2"/>
</dbReference>
<feature type="region of interest" description="Disordered" evidence="1">
    <location>
        <begin position="567"/>
        <end position="614"/>
    </location>
</feature>
<dbReference type="CDD" id="cd09272">
    <property type="entry name" value="RNase_HI_RT_Ty1"/>
    <property type="match status" value="1"/>
</dbReference>
<evidence type="ECO:0000259" key="6">
    <source>
        <dbReference type="Pfam" id="PF25597"/>
    </source>
</evidence>
<dbReference type="InterPro" id="IPR025724">
    <property type="entry name" value="GAG-pre-integrase_dom"/>
</dbReference>
<evidence type="ECO:0000256" key="1">
    <source>
        <dbReference type="SAM" id="MobiDB-lite"/>
    </source>
</evidence>
<name>A0A2Z6MQ45_TRISU</name>
<proteinExistence type="predicted"/>
<evidence type="ECO:0000313" key="8">
    <source>
        <dbReference type="Proteomes" id="UP000242715"/>
    </source>
</evidence>
<dbReference type="InterPro" id="IPR005162">
    <property type="entry name" value="Retrotrans_gag_dom"/>
</dbReference>
<keyword evidence="8" id="KW-1185">Reference proteome</keyword>
<feature type="domain" description="GAG-pre-integrase" evidence="4">
    <location>
        <begin position="378"/>
        <end position="444"/>
    </location>
</feature>
<protein>
    <recommendedName>
        <fullName evidence="9">Reverse transcriptase Ty1/copia-type domain-containing protein</fullName>
    </recommendedName>
</protein>
<dbReference type="SUPFAM" id="SSF56672">
    <property type="entry name" value="DNA/RNA polymerases"/>
    <property type="match status" value="1"/>
</dbReference>
<dbReference type="PANTHER" id="PTHR11439:SF498">
    <property type="entry name" value="DNAK FAMILY PROTEIN"/>
    <property type="match status" value="1"/>
</dbReference>
<dbReference type="EMBL" id="DF973469">
    <property type="protein sequence ID" value="GAU31823.1"/>
    <property type="molecule type" value="Genomic_DNA"/>
</dbReference>
<dbReference type="InterPro" id="IPR043502">
    <property type="entry name" value="DNA/RNA_pol_sf"/>
</dbReference>
<evidence type="ECO:0000259" key="2">
    <source>
        <dbReference type="Pfam" id="PF03732"/>
    </source>
</evidence>
<dbReference type="Gene3D" id="3.30.420.10">
    <property type="entry name" value="Ribonuclease H-like superfamily/Ribonuclease H"/>
    <property type="match status" value="1"/>
</dbReference>
<feature type="compositionally biased region" description="Low complexity" evidence="1">
    <location>
        <begin position="303"/>
        <end position="316"/>
    </location>
</feature>
<gene>
    <name evidence="7" type="ORF">TSUD_58240</name>
</gene>
<organism evidence="7 8">
    <name type="scientific">Trifolium subterraneum</name>
    <name type="common">Subterranean clover</name>
    <dbReference type="NCBI Taxonomy" id="3900"/>
    <lineage>
        <taxon>Eukaryota</taxon>
        <taxon>Viridiplantae</taxon>
        <taxon>Streptophyta</taxon>
        <taxon>Embryophyta</taxon>
        <taxon>Tracheophyta</taxon>
        <taxon>Spermatophyta</taxon>
        <taxon>Magnoliopsida</taxon>
        <taxon>eudicotyledons</taxon>
        <taxon>Gunneridae</taxon>
        <taxon>Pentapetalae</taxon>
        <taxon>rosids</taxon>
        <taxon>fabids</taxon>
        <taxon>Fabales</taxon>
        <taxon>Fabaceae</taxon>
        <taxon>Papilionoideae</taxon>
        <taxon>50 kb inversion clade</taxon>
        <taxon>NPAAA clade</taxon>
        <taxon>Hologalegina</taxon>
        <taxon>IRL clade</taxon>
        <taxon>Trifolieae</taxon>
        <taxon>Trifolium</taxon>
    </lineage>
</organism>
<dbReference type="InterPro" id="IPR036397">
    <property type="entry name" value="RNaseH_sf"/>
</dbReference>
<dbReference type="Pfam" id="PF14244">
    <property type="entry name" value="Retrotran_gag_3"/>
    <property type="match status" value="1"/>
</dbReference>
<evidence type="ECO:0000259" key="3">
    <source>
        <dbReference type="Pfam" id="PF07727"/>
    </source>
</evidence>
<dbReference type="Pfam" id="PF13976">
    <property type="entry name" value="gag_pre-integrs"/>
    <property type="match status" value="1"/>
</dbReference>
<feature type="domain" description="Reverse transcriptase Ty1/copia-type" evidence="3">
    <location>
        <begin position="836"/>
        <end position="903"/>
    </location>
</feature>
<feature type="region of interest" description="Disordered" evidence="1">
    <location>
        <begin position="300"/>
        <end position="336"/>
    </location>
</feature>
<feature type="domain" description="Retrotransposon Copia-like N-terminal" evidence="5">
    <location>
        <begin position="29"/>
        <end position="73"/>
    </location>
</feature>
<feature type="compositionally biased region" description="Polar residues" evidence="1">
    <location>
        <begin position="573"/>
        <end position="592"/>
    </location>
</feature>
<accession>A0A2Z6MQ45</accession>
<sequence>MARGNTATATGSSSNNDMILDQASPYYVHSSDGPSSVTMKPVLNGSNYHSWARSMRRALGGKMKYEFVDGTIPPVLDPFDPTYRAWHRYNDLIHSWLLNSVSESIAQSIVFIENVVDAWNDLKHRFAQGDLVRVSELMQEIYALKQDSKSVTEFYSELKILWEELEIYMPIPTCVCRSRCSCDSMIKARSNHTLLYAIRFLTGLNENFGMVKSQILLIDPLPSMTKIFSMVLQFERQHGFGSNEESKVLVNAADSKKQNYYASKGNSQSSKGNKYCTYCHKTNHTINECFKKHGFPPHMQKYNRAASNSSHAGSNSMTNSSEHGESSRSSTPSISQEQYDQLMTLLKNSSVNHSSASTSSQQAKDNQKMIGSAEKFEDLYYLNLQDKETHVHNVSTSKTLPTSALWHFRLGHISASRMSLMFSDFPSMVVDHKATCDVCHFAKQRKLSFSVSNNKASKPFELIHFDIWGPIAVHSIHHHSYFLTAVDDFTRTKLAPRARKCVFLGYKAGMKGVVLFDLNNRTIFISKNVTRHETIFPYQPIQSSSSWSYYPSPSHINSNFPQSVIKPDIPATANPSQPHLPPSTSSQETSHILPQPISDLSHPISHTPKPKRQRHVPTYLKDYVCNSSSQSVSSIISGTPYPISNYHSYANLSCNHKAFSVSLSQTTEPKTYSEACKSQEWIDAMNSELEALYRNSTWNIIDAPADIKPIGSKWVFKVKHKADGSIERYKARLVAKGYNQIEGLDFFDTFSPVAKLTTVRTLLALASHHHWHLHQLDVNNAFLHGDLHEDVYMQVPEGVLAKPNQVCKLRKSLYGLKQASRKWYEKLSTLLVQEAGSSTAEIERIKIILDRQFKIKDLGSLKYFLGLEVAQSSQGITISQRKYCLDLLEDTGLLGSKPVSTPLDPSLKLHQDNGAPFEDITQYRRLIGRLLYLTTTRPDISLATQQLSQFLQAPTVTHYNAACRILRYLKQEPGLGLMFPRDSELQLLGSSLISWKAKKQETIARSSSEAEYRALASATCELQWLLYLLQDLNVECSRPPVLYCDSQSAIHIASNPVFHERTKHLEIDCHLIREKLQKGILKLLPISTNEQVADFLTKPLVSPKFKYFLSKLNMINIFA</sequence>
<feature type="domain" description="Retrotransposon gag" evidence="2">
    <location>
        <begin position="89"/>
        <end position="166"/>
    </location>
</feature>
<dbReference type="PANTHER" id="PTHR11439">
    <property type="entry name" value="GAG-POL-RELATED RETROTRANSPOSON"/>
    <property type="match status" value="1"/>
</dbReference>